<evidence type="ECO:0000256" key="2">
    <source>
        <dbReference type="ARBA" id="ARBA00023002"/>
    </source>
</evidence>
<dbReference type="RefSeq" id="WP_137260841.1">
    <property type="nucleotide sequence ID" value="NZ_SZQL01000003.1"/>
</dbReference>
<protein>
    <submittedName>
        <fullName evidence="4">FAD-binding protein</fullName>
    </submittedName>
</protein>
<dbReference type="InterPro" id="IPR003953">
    <property type="entry name" value="FAD-dep_OxRdtase_2_FAD-bd"/>
</dbReference>
<dbReference type="OrthoDB" id="1142316at2"/>
<dbReference type="InterPro" id="IPR050407">
    <property type="entry name" value="Geranylgeranyl_reductase"/>
</dbReference>
<dbReference type="PANTHER" id="PTHR42685">
    <property type="entry name" value="GERANYLGERANYL DIPHOSPHATE REDUCTASE"/>
    <property type="match status" value="1"/>
</dbReference>
<keyword evidence="5" id="KW-1185">Reference proteome</keyword>
<comment type="caution">
    <text evidence="4">The sequence shown here is derived from an EMBL/GenBank/DDBJ whole genome shotgun (WGS) entry which is preliminary data.</text>
</comment>
<dbReference type="PRINTS" id="PR00420">
    <property type="entry name" value="RNGMNOXGNASE"/>
</dbReference>
<keyword evidence="1" id="KW-0285">Flavoprotein</keyword>
<evidence type="ECO:0000259" key="3">
    <source>
        <dbReference type="Pfam" id="PF00890"/>
    </source>
</evidence>
<evidence type="ECO:0000256" key="1">
    <source>
        <dbReference type="ARBA" id="ARBA00022630"/>
    </source>
</evidence>
<dbReference type="Gene3D" id="3.50.50.60">
    <property type="entry name" value="FAD/NAD(P)-binding domain"/>
    <property type="match status" value="1"/>
</dbReference>
<evidence type="ECO:0000313" key="4">
    <source>
        <dbReference type="EMBL" id="TKK70296.1"/>
    </source>
</evidence>
<dbReference type="PANTHER" id="PTHR42685:SF22">
    <property type="entry name" value="CONDITIONED MEDIUM FACTOR RECEPTOR 1"/>
    <property type="match status" value="1"/>
</dbReference>
<reference evidence="4 5" key="1">
    <citation type="submission" date="2019-05" db="EMBL/GenBank/DDBJ databases">
        <title>Panacibacter sp. strain 17mud1-8 Genome sequencing and assembly.</title>
        <authorList>
            <person name="Chhetri G."/>
        </authorList>
    </citation>
    <scope>NUCLEOTIDE SEQUENCE [LARGE SCALE GENOMIC DNA]</scope>
    <source>
        <strain evidence="4 5">17mud1-8</strain>
    </source>
</reference>
<evidence type="ECO:0000313" key="5">
    <source>
        <dbReference type="Proteomes" id="UP000305848"/>
    </source>
</evidence>
<dbReference type="EMBL" id="SZQL01000003">
    <property type="protein sequence ID" value="TKK70296.1"/>
    <property type="molecule type" value="Genomic_DNA"/>
</dbReference>
<dbReference type="Proteomes" id="UP000305848">
    <property type="component" value="Unassembled WGS sequence"/>
</dbReference>
<gene>
    <name evidence="4" type="ORF">FC093_06005</name>
</gene>
<feature type="domain" description="FAD-dependent oxidoreductase 2 FAD-binding" evidence="3">
    <location>
        <begin position="8"/>
        <end position="40"/>
    </location>
</feature>
<proteinExistence type="predicted"/>
<keyword evidence="2" id="KW-0560">Oxidoreductase</keyword>
<name>A0A4U3L8Q6_9BACT</name>
<dbReference type="Pfam" id="PF00890">
    <property type="entry name" value="FAD_binding_2"/>
    <property type="match status" value="1"/>
</dbReference>
<dbReference type="AlphaFoldDB" id="A0A4U3L8Q6"/>
<dbReference type="InterPro" id="IPR036188">
    <property type="entry name" value="FAD/NAD-bd_sf"/>
</dbReference>
<dbReference type="SUPFAM" id="SSF51905">
    <property type="entry name" value="FAD/NAD(P)-binding domain"/>
    <property type="match status" value="1"/>
</dbReference>
<accession>A0A4U3L8Q6</accession>
<organism evidence="4 5">
    <name type="scientific">Ilyomonas limi</name>
    <dbReference type="NCBI Taxonomy" id="2575867"/>
    <lineage>
        <taxon>Bacteria</taxon>
        <taxon>Pseudomonadati</taxon>
        <taxon>Bacteroidota</taxon>
        <taxon>Chitinophagia</taxon>
        <taxon>Chitinophagales</taxon>
        <taxon>Chitinophagaceae</taxon>
        <taxon>Ilyomonas</taxon>
    </lineage>
</organism>
<dbReference type="GO" id="GO:0016491">
    <property type="term" value="F:oxidoreductase activity"/>
    <property type="evidence" value="ECO:0007669"/>
    <property type="project" value="UniProtKB-KW"/>
</dbReference>
<sequence>MNDTTLYDVVIIGGGLAGLSLAIQCAGAGYATILFEKEEYPFHKVCGEYISNESVPFLQRLGVPLQQYHLPQINTLHLTDVIGNLYPFPLDLGGFGISRFTLDNLLYQTALKKGAVVKTGTKVQDVQFANDRFTALTSAGNFTARIACGAYGKRSNLDVKWKRAFTLQKSNQLNNYIGIKYHIQHPHPNSVIALHNFKNGYCGISKIEEDKCCLCYLTTAANLKKHNSSIAQMEGELLSQNPQLKAIFSGAAFLYQQPLAISQISFEPKTQVENGILMLGDTAGLIAPLCGNGMSMAMHASLLAFLNIDLFLQKKVNRPQMEMQYAKEWKARFSKRLLAGRLIQQVFGGNTTTALFLKTMDALPRLANAIIKLTHGRTF</sequence>